<dbReference type="AlphaFoldDB" id="R0MC65"/>
<evidence type="ECO:0000313" key="1">
    <source>
        <dbReference type="EMBL" id="EOB15564.1"/>
    </source>
</evidence>
<name>R0MC65_NOSB1</name>
<dbReference type="EMBL" id="KB908910">
    <property type="protein sequence ID" value="EOB15564.1"/>
    <property type="molecule type" value="Genomic_DNA"/>
</dbReference>
<accession>R0MC65</accession>
<evidence type="ECO:0000313" key="2">
    <source>
        <dbReference type="Proteomes" id="UP000016927"/>
    </source>
</evidence>
<sequence>MLLHLLIDFKKENWAYVKRDLYNDLLIFLNSYSSDSQSGAYAPLGGNLVIGGGQFEI</sequence>
<keyword evidence="2" id="KW-1185">Reference proteome</keyword>
<dbReference type="VEuPathDB" id="MicrosporidiaDB:NBO_2gi002"/>
<protein>
    <submittedName>
        <fullName evidence="1">Uncharacterized protein</fullName>
    </submittedName>
</protein>
<dbReference type="Proteomes" id="UP000016927">
    <property type="component" value="Unassembled WGS sequence"/>
</dbReference>
<organism evidence="1 2">
    <name type="scientific">Nosema bombycis (strain CQ1 / CVCC 102059)</name>
    <name type="common">Microsporidian parasite</name>
    <name type="synonym">Pebrine of silkworm</name>
    <dbReference type="NCBI Taxonomy" id="578461"/>
    <lineage>
        <taxon>Eukaryota</taxon>
        <taxon>Fungi</taxon>
        <taxon>Fungi incertae sedis</taxon>
        <taxon>Microsporidia</taxon>
        <taxon>Nosematidae</taxon>
        <taxon>Nosema</taxon>
    </lineage>
</organism>
<gene>
    <name evidence="1" type="ORF">NBO_2gi002</name>
</gene>
<dbReference type="HOGENOM" id="CLU_2997027_0_0_1"/>
<proteinExistence type="predicted"/>
<reference evidence="1 2" key="1">
    <citation type="journal article" date="2013" name="BMC Genomics">
        <title>Comparative genomics of parasitic silkworm microsporidia reveal an association between genome expansion and host adaptation.</title>
        <authorList>
            <person name="Pan G."/>
            <person name="Xu J."/>
            <person name="Li T."/>
            <person name="Xia Q."/>
            <person name="Liu S.L."/>
            <person name="Zhang G."/>
            <person name="Li S."/>
            <person name="Li C."/>
            <person name="Liu H."/>
            <person name="Yang L."/>
            <person name="Liu T."/>
            <person name="Zhang X."/>
            <person name="Wu Z."/>
            <person name="Fan W."/>
            <person name="Dang X."/>
            <person name="Xiang H."/>
            <person name="Tao M."/>
            <person name="Li Y."/>
            <person name="Hu J."/>
            <person name="Li Z."/>
            <person name="Lin L."/>
            <person name="Luo J."/>
            <person name="Geng L."/>
            <person name="Wang L."/>
            <person name="Long M."/>
            <person name="Wan Y."/>
            <person name="He N."/>
            <person name="Zhang Z."/>
            <person name="Lu C."/>
            <person name="Keeling P.J."/>
            <person name="Wang J."/>
            <person name="Xiang Z."/>
            <person name="Zhou Z."/>
        </authorList>
    </citation>
    <scope>NUCLEOTIDE SEQUENCE [LARGE SCALE GENOMIC DNA]</scope>
    <source>
        <strain evidence="2">CQ1 / CVCC 102059</strain>
    </source>
</reference>
<dbReference type="OrthoDB" id="17307at2759"/>